<evidence type="ECO:0000256" key="6">
    <source>
        <dbReference type="ARBA" id="ARBA00035191"/>
    </source>
</evidence>
<evidence type="ECO:0000256" key="5">
    <source>
        <dbReference type="ARBA" id="ARBA00023274"/>
    </source>
</evidence>
<evidence type="ECO:0000313" key="8">
    <source>
        <dbReference type="Proteomes" id="UP000186303"/>
    </source>
</evidence>
<dbReference type="GO" id="GO:0005762">
    <property type="term" value="C:mitochondrial large ribosomal subunit"/>
    <property type="evidence" value="ECO:0007669"/>
    <property type="project" value="TreeGrafter"/>
</dbReference>
<proteinExistence type="inferred from homology"/>
<evidence type="ECO:0000256" key="3">
    <source>
        <dbReference type="ARBA" id="ARBA00022980"/>
    </source>
</evidence>
<dbReference type="KEGG" id="msym:MSY001_0924"/>
<keyword evidence="5" id="KW-0687">Ribonucleoprotein</keyword>
<dbReference type="Proteomes" id="UP000186303">
    <property type="component" value="Chromosome 1"/>
</dbReference>
<gene>
    <name evidence="7" type="ORF">MSYG_0338</name>
</gene>
<dbReference type="PANTHER" id="PTHR13477">
    <property type="entry name" value="MITOCHONDRIAL 39S RIBOSOMAL PROTEIN L49"/>
    <property type="match status" value="1"/>
</dbReference>
<dbReference type="PANTHER" id="PTHR13477:SF0">
    <property type="entry name" value="LARGE RIBOSOMAL SUBUNIT PROTEIN ML49"/>
    <property type="match status" value="1"/>
</dbReference>
<dbReference type="RefSeq" id="XP_018739537.1">
    <property type="nucleotide sequence ID" value="XM_018886022.1"/>
</dbReference>
<comment type="similarity">
    <text evidence="2">Belongs to the mitochondrion-specific ribosomal protein mL49 family.</text>
</comment>
<dbReference type="GO" id="GO:0003735">
    <property type="term" value="F:structural constituent of ribosome"/>
    <property type="evidence" value="ECO:0007669"/>
    <property type="project" value="InterPro"/>
</dbReference>
<accession>M5E6W8</accession>
<dbReference type="OMA" id="WITQIRK"/>
<comment type="subcellular location">
    <subcellularLocation>
        <location evidence="1">Mitochondrion</location>
    </subcellularLocation>
</comment>
<sequence>MRGTPVGTSLMAHVSRVFRPGRQGMTGMLSAARWESTSATSKATEPPAAASEPIPVRYPYFVSRVGLGGMSLPVYTDIRHGGSQWITQIRKVEGDANAFCRDLFDEFGWGDPFDPANAYARMLMRISKQAGPKTIFLRSNVAREVKSWLEYRGF</sequence>
<dbReference type="OrthoDB" id="19439at2759"/>
<keyword evidence="4" id="KW-0496">Mitochondrion</keyword>
<name>M5E6W8_MALS4</name>
<dbReference type="Gene3D" id="3.30.780.10">
    <property type="entry name" value="SUI1-like domain"/>
    <property type="match status" value="1"/>
</dbReference>
<keyword evidence="8" id="KW-1185">Reference proteome</keyword>
<dbReference type="InterPro" id="IPR007740">
    <property type="entry name" value="Ribosomal_mL49"/>
</dbReference>
<reference evidence="8" key="1">
    <citation type="journal article" date="2017" name="Nucleic Acids Res.">
        <title>Proteogenomics produces comprehensive and highly accurate protein-coding gene annotation in a complete genome assembly of Malassezia sympodialis.</title>
        <authorList>
            <person name="Zhu Y."/>
            <person name="Engstroem P.G."/>
            <person name="Tellgren-Roth C."/>
            <person name="Baudo C.D."/>
            <person name="Kennell J.C."/>
            <person name="Sun S."/>
            <person name="Billmyre R.B."/>
            <person name="Schroeder M.S."/>
            <person name="Andersson A."/>
            <person name="Holm T."/>
            <person name="Sigurgeirsson B."/>
            <person name="Wu G."/>
            <person name="Sankaranarayanan S.R."/>
            <person name="Siddharthan R."/>
            <person name="Sanyal K."/>
            <person name="Lundeberg J."/>
            <person name="Nystedt B."/>
            <person name="Boekhout T."/>
            <person name="Dawson T.L. Jr."/>
            <person name="Heitman J."/>
            <person name="Scheynius A."/>
            <person name="Lehtioe J."/>
        </authorList>
    </citation>
    <scope>NUCLEOTIDE SEQUENCE [LARGE SCALE GENOMIC DNA]</scope>
    <source>
        <strain evidence="8">ATCC 42132</strain>
    </source>
</reference>
<evidence type="ECO:0000256" key="2">
    <source>
        <dbReference type="ARBA" id="ARBA00005677"/>
    </source>
</evidence>
<dbReference type="VEuPathDB" id="FungiDB:MSYG_0338"/>
<evidence type="ECO:0000313" key="7">
    <source>
        <dbReference type="EMBL" id="SHO76004.1"/>
    </source>
</evidence>
<dbReference type="Pfam" id="PF05046">
    <property type="entry name" value="Img2"/>
    <property type="match status" value="1"/>
</dbReference>
<dbReference type="HOGENOM" id="CLU_114221_0_0_1"/>
<protein>
    <recommendedName>
        <fullName evidence="6">Large ribosomal subunit protein mL49</fullName>
    </recommendedName>
</protein>
<keyword evidence="3 7" id="KW-0689">Ribosomal protein</keyword>
<evidence type="ECO:0000256" key="4">
    <source>
        <dbReference type="ARBA" id="ARBA00023128"/>
    </source>
</evidence>
<organism evidence="7 8">
    <name type="scientific">Malassezia sympodialis (strain ATCC 42132)</name>
    <name type="common">Atopic eczema-associated yeast</name>
    <dbReference type="NCBI Taxonomy" id="1230383"/>
    <lineage>
        <taxon>Eukaryota</taxon>
        <taxon>Fungi</taxon>
        <taxon>Dikarya</taxon>
        <taxon>Basidiomycota</taxon>
        <taxon>Ustilaginomycotina</taxon>
        <taxon>Malasseziomycetes</taxon>
        <taxon>Malasseziales</taxon>
        <taxon>Malasseziaceae</taxon>
        <taxon>Malassezia</taxon>
    </lineage>
</organism>
<dbReference type="GO" id="GO:0006412">
    <property type="term" value="P:translation"/>
    <property type="evidence" value="ECO:0007669"/>
    <property type="project" value="InterPro"/>
</dbReference>
<dbReference type="EMBL" id="LT671821">
    <property type="protein sequence ID" value="SHO76004.1"/>
    <property type="molecule type" value="Genomic_DNA"/>
</dbReference>
<dbReference type="STRING" id="1230383.M5E6W8"/>
<evidence type="ECO:0000256" key="1">
    <source>
        <dbReference type="ARBA" id="ARBA00004173"/>
    </source>
</evidence>
<dbReference type="AlphaFoldDB" id="M5E6W8"/>